<dbReference type="SUPFAM" id="SSF52266">
    <property type="entry name" value="SGNH hydrolase"/>
    <property type="match status" value="1"/>
</dbReference>
<accession>A0A926Q2F8</accession>
<dbReference type="Gene3D" id="3.40.50.1110">
    <property type="entry name" value="SGNH hydrolase"/>
    <property type="match status" value="1"/>
</dbReference>
<dbReference type="InterPro" id="IPR005181">
    <property type="entry name" value="SASA"/>
</dbReference>
<proteinExistence type="predicted"/>
<evidence type="ECO:0000313" key="4">
    <source>
        <dbReference type="EMBL" id="MBC9796478.1"/>
    </source>
</evidence>
<organism evidence="4 5">
    <name type="scientific">Sinomicrobium weinanense</name>
    <dbReference type="NCBI Taxonomy" id="2842200"/>
    <lineage>
        <taxon>Bacteria</taxon>
        <taxon>Pseudomonadati</taxon>
        <taxon>Bacteroidota</taxon>
        <taxon>Flavobacteriia</taxon>
        <taxon>Flavobacteriales</taxon>
        <taxon>Flavobacteriaceae</taxon>
        <taxon>Sinomicrobium</taxon>
    </lineage>
</organism>
<dbReference type="Proteomes" id="UP000653730">
    <property type="component" value="Unassembled WGS sequence"/>
</dbReference>
<dbReference type="RefSeq" id="WP_187965623.1">
    <property type="nucleotide sequence ID" value="NZ_JAHKRR010000014.1"/>
</dbReference>
<dbReference type="InterPro" id="IPR036514">
    <property type="entry name" value="SGNH_hydro_sf"/>
</dbReference>
<keyword evidence="1" id="KW-0378">Hydrolase</keyword>
<dbReference type="InterPro" id="IPR052940">
    <property type="entry name" value="Carb_Esterase_6"/>
</dbReference>
<dbReference type="Pfam" id="PF03629">
    <property type="entry name" value="SASA"/>
    <property type="match status" value="1"/>
</dbReference>
<feature type="signal peptide" evidence="2">
    <location>
        <begin position="1"/>
        <end position="24"/>
    </location>
</feature>
<dbReference type="AlphaFoldDB" id="A0A926Q2F8"/>
<dbReference type="GO" id="GO:0016788">
    <property type="term" value="F:hydrolase activity, acting on ester bonds"/>
    <property type="evidence" value="ECO:0007669"/>
    <property type="project" value="UniProtKB-ARBA"/>
</dbReference>
<protein>
    <recommendedName>
        <fullName evidence="3">Sialate O-acetylesterase domain-containing protein</fullName>
    </recommendedName>
</protein>
<evidence type="ECO:0000313" key="5">
    <source>
        <dbReference type="Proteomes" id="UP000653730"/>
    </source>
</evidence>
<dbReference type="PROSITE" id="PS51257">
    <property type="entry name" value="PROKAR_LIPOPROTEIN"/>
    <property type="match status" value="1"/>
</dbReference>
<keyword evidence="5" id="KW-1185">Reference proteome</keyword>
<reference evidence="4 5" key="1">
    <citation type="submission" date="2020-09" db="EMBL/GenBank/DDBJ databases">
        <title>Sinomicrobium weinanense sp. nov., a halophilic bacteria isolated from saline-alkali soil.</title>
        <authorList>
            <person name="Wu P."/>
            <person name="Ren H."/>
            <person name="Mei Y."/>
            <person name="Liang Y."/>
            <person name="Chen Z."/>
        </authorList>
    </citation>
    <scope>NUCLEOTIDE SEQUENCE [LARGE SCALE GENOMIC DNA]</scope>
    <source>
        <strain evidence="4 5">FJxs</strain>
    </source>
</reference>
<dbReference type="PANTHER" id="PTHR31988">
    <property type="entry name" value="ESTERASE, PUTATIVE (DUF303)-RELATED"/>
    <property type="match status" value="1"/>
</dbReference>
<dbReference type="EMBL" id="JACVDC010000028">
    <property type="protein sequence ID" value="MBC9796478.1"/>
    <property type="molecule type" value="Genomic_DNA"/>
</dbReference>
<evidence type="ECO:0000259" key="3">
    <source>
        <dbReference type="Pfam" id="PF03629"/>
    </source>
</evidence>
<evidence type="ECO:0000256" key="1">
    <source>
        <dbReference type="ARBA" id="ARBA00022801"/>
    </source>
</evidence>
<keyword evidence="2" id="KW-0732">Signal</keyword>
<feature type="domain" description="Sialate O-acetylesterase" evidence="3">
    <location>
        <begin position="44"/>
        <end position="270"/>
    </location>
</feature>
<evidence type="ECO:0000256" key="2">
    <source>
        <dbReference type="SAM" id="SignalP"/>
    </source>
</evidence>
<sequence>MKIKINSLYILFLLLVVGATGCQANRKNNREDSTKKDKAAPVGLIILGGQSNMVGAGQKKEIGDKEISDHITYYNFGKSSKLVPASDSSFGPELGICEELSAHFPHREFVLVKYAVGGSSMYDWAVDYDPEKVTTMGTPEFGKLYDSLIYHTRKTIKGKKVEPVALVWMQGETDARFTAAGKDYYTGFQKLISNIRKDMGQQDLPVLYGRINPVTERYPGAELVQKAQEKIEQDVAYTYMISTDGLDKKHDELHYSSQGQIELGHRFGKVLTDLIKEGN</sequence>
<gene>
    <name evidence="4" type="ORF">IBL28_10885</name>
</gene>
<feature type="chain" id="PRO_5037518495" description="Sialate O-acetylesterase domain-containing protein" evidence="2">
    <location>
        <begin position="25"/>
        <end position="279"/>
    </location>
</feature>
<name>A0A926Q2F8_9FLAO</name>
<dbReference type="PANTHER" id="PTHR31988:SF19">
    <property type="entry name" value="9-O-ACETYL-N-ACETYLNEURAMINIC ACID DEACETYLASE-RELATED"/>
    <property type="match status" value="1"/>
</dbReference>
<comment type="caution">
    <text evidence="4">The sequence shown here is derived from an EMBL/GenBank/DDBJ whole genome shotgun (WGS) entry which is preliminary data.</text>
</comment>